<proteinExistence type="predicted"/>
<reference evidence="1" key="1">
    <citation type="submission" date="2024-12" db="EMBL/GenBank/DDBJ databases">
        <title>Comparative genomics and development of molecular markers within Purpureocillium lilacinum and among Purpureocillium species.</title>
        <authorList>
            <person name="Yeh Z.-Y."/>
            <person name="Ni N.-T."/>
            <person name="Lo P.-H."/>
            <person name="Mushyakhwo K."/>
            <person name="Lin C.-F."/>
            <person name="Nai Y.-S."/>
        </authorList>
    </citation>
    <scope>NUCLEOTIDE SEQUENCE</scope>
    <source>
        <strain evidence="1">NCHU-NPUST-175</strain>
    </source>
</reference>
<accession>A0ACC4DVZ4</accession>
<dbReference type="EMBL" id="JBGNUJ010000004">
    <property type="protein sequence ID" value="KAL3960505.1"/>
    <property type="molecule type" value="Genomic_DNA"/>
</dbReference>
<evidence type="ECO:0000313" key="2">
    <source>
        <dbReference type="Proteomes" id="UP001638806"/>
    </source>
</evidence>
<sequence length="450" mass="48593">MSHNTNQNLKLGVFSTNGLSHITRSSQADWSHPSCSAARTTTLPPGAQPVSGTEYCQHHVIPKTQYGHQGPWAVRAAKAEQGSGSGYPPFSRGWQANHVHGHCIAGPAPRGTRGASARILIAHSRRRDDRLRGALLRYCGAEGLVQGHTVHVLGVDESWRRELPGLSSAAKARGPKPDSGQPDKMMIAWRYESLSSVPRGSKGRDRKVCAFHGSPEAKRGSRRRGRAAPRAPTQQPFCHSFDLSRRLEPSAIRGQLICLPMRDTALEAPFSGFLTKVASALRDSSPSSIHRILVPGVLSPTLYGSTACQPRAILQFLHGLRALLRQFPARATALVALPISLFPRSTGLTRWMELLSDGVIELVPLQHRNQEDKDKAQGMLRVHSLPVFHEKGGGLEGGWVRQDMSFKLSASSGMVITPYSLPPVGDDGGSQASGMPSPAADTPGSQSLEF</sequence>
<evidence type="ECO:0000313" key="1">
    <source>
        <dbReference type="EMBL" id="KAL3960505.1"/>
    </source>
</evidence>
<protein>
    <submittedName>
        <fullName evidence="1">Uncharacterized protein</fullName>
    </submittedName>
</protein>
<comment type="caution">
    <text evidence="1">The sequence shown here is derived from an EMBL/GenBank/DDBJ whole genome shotgun (WGS) entry which is preliminary data.</text>
</comment>
<gene>
    <name evidence="1" type="ORF">ACCO45_005622</name>
</gene>
<keyword evidence="2" id="KW-1185">Reference proteome</keyword>
<name>A0ACC4DVZ4_PURLI</name>
<dbReference type="Proteomes" id="UP001638806">
    <property type="component" value="Unassembled WGS sequence"/>
</dbReference>
<organism evidence="1 2">
    <name type="scientific">Purpureocillium lilacinum</name>
    <name type="common">Paecilomyces lilacinus</name>
    <dbReference type="NCBI Taxonomy" id="33203"/>
    <lineage>
        <taxon>Eukaryota</taxon>
        <taxon>Fungi</taxon>
        <taxon>Dikarya</taxon>
        <taxon>Ascomycota</taxon>
        <taxon>Pezizomycotina</taxon>
        <taxon>Sordariomycetes</taxon>
        <taxon>Hypocreomycetidae</taxon>
        <taxon>Hypocreales</taxon>
        <taxon>Ophiocordycipitaceae</taxon>
        <taxon>Purpureocillium</taxon>
    </lineage>
</organism>